<proteinExistence type="predicted"/>
<dbReference type="Pfam" id="PF01926">
    <property type="entry name" value="MMR_HSR1"/>
    <property type="match status" value="1"/>
</dbReference>
<dbReference type="SUPFAM" id="SSF52540">
    <property type="entry name" value="P-loop containing nucleoside triphosphate hydrolases"/>
    <property type="match status" value="1"/>
</dbReference>
<dbReference type="OrthoDB" id="391988at2759"/>
<gene>
    <name evidence="3" type="ORF">GYMLUDRAFT_263753</name>
</gene>
<dbReference type="AlphaFoldDB" id="A0A0D0C1Q9"/>
<evidence type="ECO:0000256" key="1">
    <source>
        <dbReference type="SAM" id="MobiDB-lite"/>
    </source>
</evidence>
<dbReference type="CDD" id="cd00882">
    <property type="entry name" value="Ras_like_GTPase"/>
    <property type="match status" value="1"/>
</dbReference>
<dbReference type="GO" id="GO:0005525">
    <property type="term" value="F:GTP binding"/>
    <property type="evidence" value="ECO:0007669"/>
    <property type="project" value="InterPro"/>
</dbReference>
<accession>A0A0D0C1Q9</accession>
<reference evidence="3 4" key="1">
    <citation type="submission" date="2014-04" db="EMBL/GenBank/DDBJ databases">
        <title>Evolutionary Origins and Diversification of the Mycorrhizal Mutualists.</title>
        <authorList>
            <consortium name="DOE Joint Genome Institute"/>
            <consortium name="Mycorrhizal Genomics Consortium"/>
            <person name="Kohler A."/>
            <person name="Kuo A."/>
            <person name="Nagy L.G."/>
            <person name="Floudas D."/>
            <person name="Copeland A."/>
            <person name="Barry K.W."/>
            <person name="Cichocki N."/>
            <person name="Veneault-Fourrey C."/>
            <person name="LaButti K."/>
            <person name="Lindquist E.A."/>
            <person name="Lipzen A."/>
            <person name="Lundell T."/>
            <person name="Morin E."/>
            <person name="Murat C."/>
            <person name="Riley R."/>
            <person name="Ohm R."/>
            <person name="Sun H."/>
            <person name="Tunlid A."/>
            <person name="Henrissat B."/>
            <person name="Grigoriev I.V."/>
            <person name="Hibbett D.S."/>
            <person name="Martin F."/>
        </authorList>
    </citation>
    <scope>NUCLEOTIDE SEQUENCE [LARGE SCALE GENOMIC DNA]</scope>
    <source>
        <strain evidence="3 4">FD-317 M1</strain>
    </source>
</reference>
<dbReference type="InterPro" id="IPR006073">
    <property type="entry name" value="GTP-bd"/>
</dbReference>
<dbReference type="HOGENOM" id="CLU_023805_2_1_1"/>
<dbReference type="PRINTS" id="PR00449">
    <property type="entry name" value="RASTRNSFRMNG"/>
</dbReference>
<evidence type="ECO:0000259" key="2">
    <source>
        <dbReference type="Pfam" id="PF01926"/>
    </source>
</evidence>
<protein>
    <recommendedName>
        <fullName evidence="2">G domain-containing protein</fullName>
    </recommendedName>
</protein>
<name>A0A0D0C1Q9_9AGAR</name>
<sequence length="500" mass="56461">MSIHSNTPLFTPPSPGLSSRTVSNGNSTIIEQELVSSTEEILAACPKFRILVLGKSGAGKSSLINATFNVDQANVSHEQSGVSDIYEEITSEQNSRFILHDSQGFAAGETQNFETVKKFLDDRARQPELKDRLHAIWFCVEVPTENGALFETADQKFLQLNLHNVPVVVVFTKFDLLVRKLEKEAVEDVDDERLEELVRQKAEGIFERTCVRPLMAITTNHSYVKVSNSERYRNTLIHLVDETRNRLDDRMWILWALAQRASVDEKIDACIAVGKRKYWRGLAASLHFPGRNLKECLHRIHDDIIDVWNFSDPKAFLKSHEFKVLMSHMVKDLDDRGPIQRRSGVIASATGTIGAVTSIIPGAVVFAIPAAVGVAVAQWLFFAYQEAPAILQLMMGYICDLTTLLQCLFWVMRVHGEAIELEEDFIALAFDALKETGAQKLIHQKIRVFIDDTATFKLHQKDVALDELIKIIRNVRFKPEEVGNSRRRTLSMISQYSLPL</sequence>
<feature type="region of interest" description="Disordered" evidence="1">
    <location>
        <begin position="1"/>
        <end position="23"/>
    </location>
</feature>
<dbReference type="InterPro" id="IPR027417">
    <property type="entry name" value="P-loop_NTPase"/>
</dbReference>
<dbReference type="Proteomes" id="UP000053593">
    <property type="component" value="Unassembled WGS sequence"/>
</dbReference>
<keyword evidence="4" id="KW-1185">Reference proteome</keyword>
<evidence type="ECO:0000313" key="4">
    <source>
        <dbReference type="Proteomes" id="UP000053593"/>
    </source>
</evidence>
<organism evidence="3 4">
    <name type="scientific">Collybiopsis luxurians FD-317 M1</name>
    <dbReference type="NCBI Taxonomy" id="944289"/>
    <lineage>
        <taxon>Eukaryota</taxon>
        <taxon>Fungi</taxon>
        <taxon>Dikarya</taxon>
        <taxon>Basidiomycota</taxon>
        <taxon>Agaricomycotina</taxon>
        <taxon>Agaricomycetes</taxon>
        <taxon>Agaricomycetidae</taxon>
        <taxon>Agaricales</taxon>
        <taxon>Marasmiineae</taxon>
        <taxon>Omphalotaceae</taxon>
        <taxon>Collybiopsis</taxon>
        <taxon>Collybiopsis luxurians</taxon>
    </lineage>
</organism>
<evidence type="ECO:0000313" key="3">
    <source>
        <dbReference type="EMBL" id="KIK56264.1"/>
    </source>
</evidence>
<dbReference type="Gene3D" id="3.40.50.300">
    <property type="entry name" value="P-loop containing nucleotide triphosphate hydrolases"/>
    <property type="match status" value="1"/>
</dbReference>
<feature type="domain" description="G" evidence="2">
    <location>
        <begin position="49"/>
        <end position="173"/>
    </location>
</feature>
<dbReference type="EMBL" id="KN834799">
    <property type="protein sequence ID" value="KIK56264.1"/>
    <property type="molecule type" value="Genomic_DNA"/>
</dbReference>